<evidence type="ECO:0000313" key="1">
    <source>
        <dbReference type="EMBL" id="GAA0332445.1"/>
    </source>
</evidence>
<accession>A0ABP3G2J4</accession>
<protein>
    <submittedName>
        <fullName evidence="1">Uncharacterized protein</fullName>
    </submittedName>
</protein>
<gene>
    <name evidence="1" type="ORF">GCM10010319_05500</name>
</gene>
<comment type="caution">
    <text evidence="1">The sequence shown here is derived from an EMBL/GenBank/DDBJ whole genome shotgun (WGS) entry which is preliminary data.</text>
</comment>
<keyword evidence="2" id="KW-1185">Reference proteome</keyword>
<dbReference type="Proteomes" id="UP001500063">
    <property type="component" value="Unassembled WGS sequence"/>
</dbReference>
<sequence length="76" mass="8053">MDEPRSVIRKYRSSGLPGGVGGDCWASTGEVAEEGIRDLSRTGLGKGVGTAGGNGKDLDWTIERKNPIRSGSIQYE</sequence>
<organism evidence="1 2">
    <name type="scientific">Streptomyces blastmyceticus</name>
    <dbReference type="NCBI Taxonomy" id="68180"/>
    <lineage>
        <taxon>Bacteria</taxon>
        <taxon>Bacillati</taxon>
        <taxon>Actinomycetota</taxon>
        <taxon>Actinomycetes</taxon>
        <taxon>Kitasatosporales</taxon>
        <taxon>Streptomycetaceae</taxon>
        <taxon>Streptomyces</taxon>
    </lineage>
</organism>
<proteinExistence type="predicted"/>
<dbReference type="EMBL" id="BAAABW010000002">
    <property type="protein sequence ID" value="GAA0332445.1"/>
    <property type="molecule type" value="Genomic_DNA"/>
</dbReference>
<reference evidence="2" key="1">
    <citation type="journal article" date="2019" name="Int. J. Syst. Evol. Microbiol.">
        <title>The Global Catalogue of Microorganisms (GCM) 10K type strain sequencing project: providing services to taxonomists for standard genome sequencing and annotation.</title>
        <authorList>
            <consortium name="The Broad Institute Genomics Platform"/>
            <consortium name="The Broad Institute Genome Sequencing Center for Infectious Disease"/>
            <person name="Wu L."/>
            <person name="Ma J."/>
        </authorList>
    </citation>
    <scope>NUCLEOTIDE SEQUENCE [LARGE SCALE GENOMIC DNA]</scope>
    <source>
        <strain evidence="2">JCM 4565</strain>
    </source>
</reference>
<name>A0ABP3G2J4_9ACTN</name>
<evidence type="ECO:0000313" key="2">
    <source>
        <dbReference type="Proteomes" id="UP001500063"/>
    </source>
</evidence>